<dbReference type="PROSITE" id="PS50889">
    <property type="entry name" value="S4"/>
    <property type="match status" value="1"/>
</dbReference>
<protein>
    <recommendedName>
        <fullName evidence="5">Pseudouridine synthase</fullName>
        <ecNumber evidence="5">5.4.99.-</ecNumber>
    </recommendedName>
</protein>
<evidence type="ECO:0000313" key="9">
    <source>
        <dbReference type="Proteomes" id="UP000034516"/>
    </source>
</evidence>
<dbReference type="GO" id="GO:0120159">
    <property type="term" value="F:rRNA pseudouridine synthase activity"/>
    <property type="evidence" value="ECO:0007669"/>
    <property type="project" value="UniProtKB-ARBA"/>
</dbReference>
<dbReference type="PROSITE" id="PS01129">
    <property type="entry name" value="PSI_RLU"/>
    <property type="match status" value="1"/>
</dbReference>
<keyword evidence="4" id="KW-0694">RNA-binding</keyword>
<dbReference type="SMART" id="SM00363">
    <property type="entry name" value="S4"/>
    <property type="match status" value="1"/>
</dbReference>
<dbReference type="Proteomes" id="UP000034516">
    <property type="component" value="Unassembled WGS sequence"/>
</dbReference>
<dbReference type="EMBL" id="LCCW01000005">
    <property type="protein sequence ID" value="KKS42981.1"/>
    <property type="molecule type" value="Genomic_DNA"/>
</dbReference>
<dbReference type="PATRIC" id="fig|1618677.3.peg.118"/>
<evidence type="ECO:0000313" key="8">
    <source>
        <dbReference type="EMBL" id="KKS42981.1"/>
    </source>
</evidence>
<evidence type="ECO:0000256" key="2">
    <source>
        <dbReference type="ARBA" id="ARBA00023235"/>
    </source>
</evidence>
<organism evidence="8 9">
    <name type="scientific">Candidatus Kuenenbacteria bacterium GW2011_GWA2_42_15</name>
    <dbReference type="NCBI Taxonomy" id="1618677"/>
    <lineage>
        <taxon>Bacteria</taxon>
        <taxon>Candidatus Kueneniibacteriota</taxon>
    </lineage>
</organism>
<feature type="compositionally biased region" description="Basic and acidic residues" evidence="6">
    <location>
        <begin position="58"/>
        <end position="102"/>
    </location>
</feature>
<evidence type="ECO:0000256" key="4">
    <source>
        <dbReference type="PROSITE-ProRule" id="PRU00182"/>
    </source>
</evidence>
<dbReference type="InterPro" id="IPR020103">
    <property type="entry name" value="PsdUridine_synth_cat_dom_sf"/>
</dbReference>
<dbReference type="NCBIfam" id="TIGR00005">
    <property type="entry name" value="rluA_subfam"/>
    <property type="match status" value="1"/>
</dbReference>
<dbReference type="GO" id="GO:0000455">
    <property type="term" value="P:enzyme-directed rRNA pseudouridine synthesis"/>
    <property type="evidence" value="ECO:0007669"/>
    <property type="project" value="UniProtKB-ARBA"/>
</dbReference>
<evidence type="ECO:0000256" key="1">
    <source>
        <dbReference type="ARBA" id="ARBA00010876"/>
    </source>
</evidence>
<comment type="caution">
    <text evidence="8">The sequence shown here is derived from an EMBL/GenBank/DDBJ whole genome shotgun (WGS) entry which is preliminary data.</text>
</comment>
<dbReference type="InterPro" id="IPR036986">
    <property type="entry name" value="S4_RNA-bd_sf"/>
</dbReference>
<dbReference type="CDD" id="cd02869">
    <property type="entry name" value="PseudoU_synth_RluA_like"/>
    <property type="match status" value="1"/>
</dbReference>
<feature type="domain" description="RNA-binding S4" evidence="7">
    <location>
        <begin position="12"/>
        <end position="73"/>
    </location>
</feature>
<sequence>MKIIVEKENIGERLDQFLQGKLDNLSRAQIQKKIKAGEILVGGKTVAPHYFLKGGEQIEGKRQKAKGKEENEEGKGQRVEGKEENEEGKGQRVEGKEENEKGKMKKEKGKRLRVKIVAEDKDFVVVNKPAGIVVHPDNIHKKDTLVDWLIKKYPEIKNIGEDAGRPGIVHRLDKEVSGLMVASRTQKMFDCLKEQFKNRKIVKEYSALVHGVVQKNEGTVGAPIGRSRAKGTMTAGVANKEAGREARTDYEVVKRFRNFTLLKIRIFTGRTHQIRVHMKTIGHSVVGDKVYATRDIKKKGKDEGLNRLWLFAERLWFRDLTGAWQKFEIKTPRALKDFLEKIK</sequence>
<dbReference type="InterPro" id="IPR050188">
    <property type="entry name" value="RluA_PseudoU_synthase"/>
</dbReference>
<dbReference type="CDD" id="cd00165">
    <property type="entry name" value="S4"/>
    <property type="match status" value="1"/>
</dbReference>
<name>A0A0G1B9H0_9BACT</name>
<dbReference type="Pfam" id="PF01479">
    <property type="entry name" value="S4"/>
    <property type="match status" value="1"/>
</dbReference>
<dbReference type="InterPro" id="IPR006224">
    <property type="entry name" value="PsdUridine_synth_RluA-like_CS"/>
</dbReference>
<reference evidence="8 9" key="1">
    <citation type="journal article" date="2015" name="Nature">
        <title>rRNA introns, odd ribosomes, and small enigmatic genomes across a large radiation of phyla.</title>
        <authorList>
            <person name="Brown C.T."/>
            <person name="Hug L.A."/>
            <person name="Thomas B.C."/>
            <person name="Sharon I."/>
            <person name="Castelle C.J."/>
            <person name="Singh A."/>
            <person name="Wilkins M.J."/>
            <person name="Williams K.H."/>
            <person name="Banfield J.F."/>
        </authorList>
    </citation>
    <scope>NUCLEOTIDE SEQUENCE [LARGE SCALE GENOMIC DNA]</scope>
</reference>
<feature type="active site" evidence="3">
    <location>
        <position position="173"/>
    </location>
</feature>
<evidence type="ECO:0000256" key="3">
    <source>
        <dbReference type="PIRSR" id="PIRSR606225-1"/>
    </source>
</evidence>
<proteinExistence type="inferred from homology"/>
<dbReference type="SUPFAM" id="SSF55120">
    <property type="entry name" value="Pseudouridine synthase"/>
    <property type="match status" value="1"/>
</dbReference>
<evidence type="ECO:0000259" key="7">
    <source>
        <dbReference type="SMART" id="SM00363"/>
    </source>
</evidence>
<accession>A0A0G1B9H0</accession>
<comment type="catalytic activity">
    <reaction evidence="5">
        <text>a uridine in RNA = a pseudouridine in RNA</text>
        <dbReference type="Rhea" id="RHEA:48348"/>
        <dbReference type="Rhea" id="RHEA-COMP:12068"/>
        <dbReference type="Rhea" id="RHEA-COMP:12069"/>
        <dbReference type="ChEBI" id="CHEBI:65314"/>
        <dbReference type="ChEBI" id="CHEBI:65315"/>
    </reaction>
</comment>
<dbReference type="PANTHER" id="PTHR21600:SF44">
    <property type="entry name" value="RIBOSOMAL LARGE SUBUNIT PSEUDOURIDINE SYNTHASE D"/>
    <property type="match status" value="1"/>
</dbReference>
<comment type="function">
    <text evidence="5">Responsible for synthesis of pseudouridine from uracil.</text>
</comment>
<dbReference type="InterPro" id="IPR006145">
    <property type="entry name" value="PsdUridine_synth_RsuA/RluA"/>
</dbReference>
<dbReference type="EC" id="5.4.99.-" evidence="5"/>
<dbReference type="GO" id="GO:0003723">
    <property type="term" value="F:RNA binding"/>
    <property type="evidence" value="ECO:0007669"/>
    <property type="project" value="UniProtKB-KW"/>
</dbReference>
<comment type="similarity">
    <text evidence="1 5">Belongs to the pseudouridine synthase RluA family.</text>
</comment>
<dbReference type="SUPFAM" id="SSF55174">
    <property type="entry name" value="Alpha-L RNA-binding motif"/>
    <property type="match status" value="1"/>
</dbReference>
<feature type="region of interest" description="Disordered" evidence="6">
    <location>
        <begin position="58"/>
        <end position="108"/>
    </location>
</feature>
<dbReference type="Gene3D" id="3.10.290.10">
    <property type="entry name" value="RNA-binding S4 domain"/>
    <property type="match status" value="1"/>
</dbReference>
<gene>
    <name evidence="8" type="ORF">UV02_C0005G0012</name>
</gene>
<dbReference type="AlphaFoldDB" id="A0A0G1B9H0"/>
<dbReference type="PANTHER" id="PTHR21600">
    <property type="entry name" value="MITOCHONDRIAL RNA PSEUDOURIDINE SYNTHASE"/>
    <property type="match status" value="1"/>
</dbReference>
<evidence type="ECO:0000256" key="6">
    <source>
        <dbReference type="SAM" id="MobiDB-lite"/>
    </source>
</evidence>
<dbReference type="InterPro" id="IPR006225">
    <property type="entry name" value="PsdUridine_synth_RluC/D"/>
</dbReference>
<dbReference type="InterPro" id="IPR002942">
    <property type="entry name" value="S4_RNA-bd"/>
</dbReference>
<evidence type="ECO:0000256" key="5">
    <source>
        <dbReference type="RuleBase" id="RU362028"/>
    </source>
</evidence>
<dbReference type="Gene3D" id="3.30.2350.10">
    <property type="entry name" value="Pseudouridine synthase"/>
    <property type="match status" value="1"/>
</dbReference>
<keyword evidence="2 5" id="KW-0413">Isomerase</keyword>
<dbReference type="Pfam" id="PF00849">
    <property type="entry name" value="PseudoU_synth_2"/>
    <property type="match status" value="1"/>
</dbReference>